<evidence type="ECO:0000256" key="3">
    <source>
        <dbReference type="ARBA" id="ARBA00022840"/>
    </source>
</evidence>
<name>A0A927U6X3_9FIRM</name>
<dbReference type="Gene3D" id="1.10.8.60">
    <property type="match status" value="1"/>
</dbReference>
<keyword evidence="3" id="KW-0067">ATP-binding</keyword>
<comment type="similarity">
    <text evidence="1">Belongs to the AAA ATPase family.</text>
</comment>
<evidence type="ECO:0000256" key="1">
    <source>
        <dbReference type="ARBA" id="ARBA00006914"/>
    </source>
</evidence>
<feature type="transmembrane region" description="Helical" evidence="4">
    <location>
        <begin position="77"/>
        <end position="96"/>
    </location>
</feature>
<gene>
    <name evidence="6" type="ORF">E7272_00225</name>
</gene>
<dbReference type="GO" id="GO:0005524">
    <property type="term" value="F:ATP binding"/>
    <property type="evidence" value="ECO:0007669"/>
    <property type="project" value="UniProtKB-KW"/>
</dbReference>
<reference evidence="6" key="1">
    <citation type="submission" date="2019-04" db="EMBL/GenBank/DDBJ databases">
        <title>Evolution of Biomass-Degrading Anaerobic Consortia Revealed by Metagenomics.</title>
        <authorList>
            <person name="Peng X."/>
        </authorList>
    </citation>
    <scope>NUCLEOTIDE SEQUENCE</scope>
    <source>
        <strain evidence="6">SIG311</strain>
    </source>
</reference>
<dbReference type="SUPFAM" id="SSF52540">
    <property type="entry name" value="P-loop containing nucleoside triphosphate hydrolases"/>
    <property type="match status" value="2"/>
</dbReference>
<evidence type="ECO:0000256" key="4">
    <source>
        <dbReference type="SAM" id="Phobius"/>
    </source>
</evidence>
<dbReference type="InterPro" id="IPR003593">
    <property type="entry name" value="AAA+_ATPase"/>
</dbReference>
<dbReference type="AlphaFoldDB" id="A0A927U6X3"/>
<dbReference type="Proteomes" id="UP000766246">
    <property type="component" value="Unassembled WGS sequence"/>
</dbReference>
<dbReference type="SMART" id="SM00382">
    <property type="entry name" value="AAA"/>
    <property type="match status" value="2"/>
</dbReference>
<dbReference type="Gene3D" id="3.40.50.300">
    <property type="entry name" value="P-loop containing nucleotide triphosphate hydrolases"/>
    <property type="match status" value="2"/>
</dbReference>
<evidence type="ECO:0000313" key="6">
    <source>
        <dbReference type="EMBL" id="MBE5918246.1"/>
    </source>
</evidence>
<protein>
    <submittedName>
        <fullName evidence="6">AAA family ATPase</fullName>
    </submittedName>
</protein>
<dbReference type="GO" id="GO:0016887">
    <property type="term" value="F:ATP hydrolysis activity"/>
    <property type="evidence" value="ECO:0007669"/>
    <property type="project" value="InterPro"/>
</dbReference>
<dbReference type="CDD" id="cd19481">
    <property type="entry name" value="RecA-like_protease"/>
    <property type="match status" value="1"/>
</dbReference>
<sequence>MNTKEQTLAGFFRDKEEEAEYALSFINALTVASDSEPKICRELFSDFITRCELTIKSKKDYPLSKILWVGMLEPIEWLAFLLAWFSAVNGSIELALSKSTLSPDKSSVPTARLCLDLASMFLEDDEIDSKILFDKDSFLNRVLFEQNVGQSSSELNTPLVLRHEALLYIQGNGETLGDISLCANYLCSNDSNCNIHKSEEKELLNIFLSSGSSDVDSVVFLVGEKGIGKRFLVKRLLNHIQKKALSVDVSRLLSFSEKNRNAILSDIAVKLVLNNCILYLYNLPSDRSRFSEVRYMFALLQSYFSVIIVGTENKPTKEIEAMVTGKCYQVQLTEPGCEDMKLIWQEATNYYGSTFAADIDVDELVSKYFLNAGRIFDSVLGALPFAKDKQIDKKSIEKSIRSICAASFGDIAKRITSPFTWDDLKIEGDSKKLLELACNRVKCKSRVNDEFGFGPKLPYGKGLAIVLYGPPGTGKTMAASVLANELSLDLYRIDLSQISSKYIGETEKNLGALFEAARNSNGILFFDEADSLFSKRTQVASSNDKHANAETAYLLQKIEEYPGVSILATNNLQNFDVAFKRRMTYIIPIGMPDEKTREELWKGAFPDKAPLAADVNFSILAESIEISGSSIKNSAIEAAYRAAAENRKITMNDILDAVDLECMKNGMIGVKNEVMSKLVTG</sequence>
<keyword evidence="2" id="KW-0547">Nucleotide-binding</keyword>
<feature type="domain" description="AAA+ ATPase" evidence="5">
    <location>
        <begin position="461"/>
        <end position="593"/>
    </location>
</feature>
<proteinExistence type="inferred from homology"/>
<comment type="caution">
    <text evidence="6">The sequence shown here is derived from an EMBL/GenBank/DDBJ whole genome shotgun (WGS) entry which is preliminary data.</text>
</comment>
<dbReference type="EMBL" id="SVER01000001">
    <property type="protein sequence ID" value="MBE5918246.1"/>
    <property type="molecule type" value="Genomic_DNA"/>
</dbReference>
<feature type="domain" description="AAA+ ATPase" evidence="5">
    <location>
        <begin position="215"/>
        <end position="427"/>
    </location>
</feature>
<keyword evidence="4" id="KW-1133">Transmembrane helix</keyword>
<organism evidence="6 7">
    <name type="scientific">Pseudobutyrivibrio ruminis</name>
    <dbReference type="NCBI Taxonomy" id="46206"/>
    <lineage>
        <taxon>Bacteria</taxon>
        <taxon>Bacillati</taxon>
        <taxon>Bacillota</taxon>
        <taxon>Clostridia</taxon>
        <taxon>Lachnospirales</taxon>
        <taxon>Lachnospiraceae</taxon>
        <taxon>Pseudobutyrivibrio</taxon>
    </lineage>
</organism>
<dbReference type="InterPro" id="IPR003959">
    <property type="entry name" value="ATPase_AAA_core"/>
</dbReference>
<accession>A0A927U6X3</accession>
<evidence type="ECO:0000313" key="7">
    <source>
        <dbReference type="Proteomes" id="UP000766246"/>
    </source>
</evidence>
<dbReference type="InterPro" id="IPR050221">
    <property type="entry name" value="26S_Proteasome_ATPase"/>
</dbReference>
<dbReference type="Pfam" id="PF00004">
    <property type="entry name" value="AAA"/>
    <property type="match status" value="1"/>
</dbReference>
<keyword evidence="4" id="KW-0812">Transmembrane</keyword>
<evidence type="ECO:0000259" key="5">
    <source>
        <dbReference type="SMART" id="SM00382"/>
    </source>
</evidence>
<dbReference type="PANTHER" id="PTHR23073">
    <property type="entry name" value="26S PROTEASOME REGULATORY SUBUNIT"/>
    <property type="match status" value="1"/>
</dbReference>
<dbReference type="InterPro" id="IPR027417">
    <property type="entry name" value="P-loop_NTPase"/>
</dbReference>
<evidence type="ECO:0000256" key="2">
    <source>
        <dbReference type="ARBA" id="ARBA00022741"/>
    </source>
</evidence>
<keyword evidence="4" id="KW-0472">Membrane</keyword>